<dbReference type="PANTHER" id="PTHR11014">
    <property type="entry name" value="PEPTIDASE M20 FAMILY MEMBER"/>
    <property type="match status" value="1"/>
</dbReference>
<organism evidence="7 8">
    <name type="scientific">Adiantum capillus-veneris</name>
    <name type="common">Maidenhair fern</name>
    <dbReference type="NCBI Taxonomy" id="13818"/>
    <lineage>
        <taxon>Eukaryota</taxon>
        <taxon>Viridiplantae</taxon>
        <taxon>Streptophyta</taxon>
        <taxon>Embryophyta</taxon>
        <taxon>Tracheophyta</taxon>
        <taxon>Polypodiopsida</taxon>
        <taxon>Polypodiidae</taxon>
        <taxon>Polypodiales</taxon>
        <taxon>Pteridineae</taxon>
        <taxon>Pteridaceae</taxon>
        <taxon>Vittarioideae</taxon>
        <taxon>Adiantum</taxon>
    </lineage>
</organism>
<feature type="binding site" evidence="4">
    <location>
        <position position="196"/>
    </location>
    <ligand>
        <name>Mn(2+)</name>
        <dbReference type="ChEBI" id="CHEBI:29035"/>
        <label>2</label>
    </ligand>
</feature>
<evidence type="ECO:0000256" key="3">
    <source>
        <dbReference type="ARBA" id="ARBA00022801"/>
    </source>
</evidence>
<feature type="domain" description="Peptidase M20 dimerisation" evidence="6">
    <location>
        <begin position="240"/>
        <end position="339"/>
    </location>
</feature>
<comment type="cofactor">
    <cofactor evidence="4">
        <name>Mn(2+)</name>
        <dbReference type="ChEBI" id="CHEBI:29035"/>
    </cofactor>
    <text evidence="4">The Mn(2+) ion enhances activity.</text>
</comment>
<dbReference type="Gene3D" id="3.30.70.360">
    <property type="match status" value="1"/>
</dbReference>
<keyword evidence="4" id="KW-0464">Manganese</keyword>
<evidence type="ECO:0000313" key="8">
    <source>
        <dbReference type="Proteomes" id="UP000886520"/>
    </source>
</evidence>
<keyword evidence="4" id="KW-0479">Metal-binding</keyword>
<keyword evidence="8" id="KW-1185">Reference proteome</keyword>
<dbReference type="InterPro" id="IPR036264">
    <property type="entry name" value="Bact_exopeptidase_dim_dom"/>
</dbReference>
<accession>A0A9D4Z5J6</accession>
<evidence type="ECO:0000256" key="5">
    <source>
        <dbReference type="SAM" id="SignalP"/>
    </source>
</evidence>
<dbReference type="GO" id="GO:0009850">
    <property type="term" value="P:auxin metabolic process"/>
    <property type="evidence" value="ECO:0007669"/>
    <property type="project" value="InterPro"/>
</dbReference>
<sequence length="458" mass="49267">MALSAAVFYLLLFAFPSASVEANPHEIIECLDSPDGYTSSFAAAAITATSSSSSSSSLADISDSAKEPAFVSWLKGVRRRIHERPELAYEEHETSSFIRDELDKMGVEYRWPVAHTGIVASIGSGKLPFVALRADMDALPLQEAVEWEYKSKIPGKMHACGHDAHVAMLLGAAKLLMPLLTKIKGTIMLIFQPAEEGGAGAKRMIEEGALGSAEAIFALHVMPSEPSGVIGIRDGPFLAGSGVFRSIISGQGGHAALPHLTVDPTIAASSIVLSLQHLVSREANPLDSQVVSVTTMNGGTTFNAVAESMEISGTFRAFTNATFNRLKQRIQEVVSKQAEVHRCHAITSFLEDKHPAYPPTVNDKKMSKHVRDVATEVVGAKNVIEVEPIMGAEDFSFFAEIIPASFFFMGIKNESYGSVHSLHSPFFVVDEEVLAIGATMHAAIAYRYLENHPLLSAG</sequence>
<evidence type="ECO:0000256" key="4">
    <source>
        <dbReference type="PIRSR" id="PIRSR005962-1"/>
    </source>
</evidence>
<evidence type="ECO:0000259" key="6">
    <source>
        <dbReference type="Pfam" id="PF07687"/>
    </source>
</evidence>
<dbReference type="InterPro" id="IPR044757">
    <property type="entry name" value="ILR1-like_Hyd"/>
</dbReference>
<feature type="binding site" evidence="4">
    <location>
        <position position="423"/>
    </location>
    <ligand>
        <name>Mn(2+)</name>
        <dbReference type="ChEBI" id="CHEBI:29035"/>
        <label>2</label>
    </ligand>
</feature>
<dbReference type="InterPro" id="IPR017439">
    <property type="entry name" value="Amidohydrolase"/>
</dbReference>
<protein>
    <recommendedName>
        <fullName evidence="6">Peptidase M20 dimerisation domain-containing protein</fullName>
    </recommendedName>
</protein>
<dbReference type="PANTHER" id="PTHR11014:SF62">
    <property type="entry name" value="IAA-AMINO ACID HYDROLASE ILR1-LIKE 6"/>
    <property type="match status" value="1"/>
</dbReference>
<comment type="caution">
    <text evidence="7">The sequence shown here is derived from an EMBL/GenBank/DDBJ whole genome shotgun (WGS) entry which is preliminary data.</text>
</comment>
<dbReference type="InterPro" id="IPR002933">
    <property type="entry name" value="Peptidase_M20"/>
</dbReference>
<dbReference type="EMBL" id="JABFUD020000023">
    <property type="protein sequence ID" value="KAI5061357.1"/>
    <property type="molecule type" value="Genomic_DNA"/>
</dbReference>
<dbReference type="SUPFAM" id="SSF55031">
    <property type="entry name" value="Bacterial exopeptidase dimerisation domain"/>
    <property type="match status" value="1"/>
</dbReference>
<dbReference type="CDD" id="cd08017">
    <property type="entry name" value="M20_IAA_Hyd"/>
    <property type="match status" value="1"/>
</dbReference>
<feature type="chain" id="PRO_5039372504" description="Peptidase M20 dimerisation domain-containing protein" evidence="5">
    <location>
        <begin position="23"/>
        <end position="458"/>
    </location>
</feature>
<dbReference type="AlphaFoldDB" id="A0A9D4Z5J6"/>
<feature type="binding site" evidence="4">
    <location>
        <position position="220"/>
    </location>
    <ligand>
        <name>Mn(2+)</name>
        <dbReference type="ChEBI" id="CHEBI:29035"/>
        <label>2</label>
    </ligand>
</feature>
<dbReference type="PIRSF" id="PIRSF005962">
    <property type="entry name" value="Pept_M20D_amidohydro"/>
    <property type="match status" value="1"/>
</dbReference>
<feature type="binding site" evidence="4">
    <location>
        <position position="160"/>
    </location>
    <ligand>
        <name>Mn(2+)</name>
        <dbReference type="ChEBI" id="CHEBI:29035"/>
        <label>2</label>
    </ligand>
</feature>
<dbReference type="SUPFAM" id="SSF53187">
    <property type="entry name" value="Zn-dependent exopeptidases"/>
    <property type="match status" value="1"/>
</dbReference>
<feature type="binding site" evidence="4">
    <location>
        <position position="162"/>
    </location>
    <ligand>
        <name>Mn(2+)</name>
        <dbReference type="ChEBI" id="CHEBI:29035"/>
        <label>2</label>
    </ligand>
</feature>
<dbReference type="Gene3D" id="3.40.630.10">
    <property type="entry name" value="Zn peptidases"/>
    <property type="match status" value="1"/>
</dbReference>
<dbReference type="NCBIfam" id="TIGR01891">
    <property type="entry name" value="amidohydrolases"/>
    <property type="match status" value="1"/>
</dbReference>
<evidence type="ECO:0000256" key="1">
    <source>
        <dbReference type="ARBA" id="ARBA00006153"/>
    </source>
</evidence>
<keyword evidence="2 5" id="KW-0732">Signal</keyword>
<comment type="similarity">
    <text evidence="1">Belongs to the peptidase M20 family.</text>
</comment>
<name>A0A9D4Z5J6_ADICA</name>
<dbReference type="InterPro" id="IPR011650">
    <property type="entry name" value="Peptidase_M20_dimer"/>
</dbReference>
<proteinExistence type="inferred from homology"/>
<feature type="signal peptide" evidence="5">
    <location>
        <begin position="1"/>
        <end position="22"/>
    </location>
</feature>
<evidence type="ECO:0000313" key="7">
    <source>
        <dbReference type="EMBL" id="KAI5061357.1"/>
    </source>
</evidence>
<keyword evidence="3" id="KW-0378">Hydrolase</keyword>
<dbReference type="Proteomes" id="UP000886520">
    <property type="component" value="Chromosome 23"/>
</dbReference>
<dbReference type="GO" id="GO:0046872">
    <property type="term" value="F:metal ion binding"/>
    <property type="evidence" value="ECO:0007669"/>
    <property type="project" value="UniProtKB-KW"/>
</dbReference>
<dbReference type="GO" id="GO:0016787">
    <property type="term" value="F:hydrolase activity"/>
    <property type="evidence" value="ECO:0007669"/>
    <property type="project" value="UniProtKB-KW"/>
</dbReference>
<dbReference type="Pfam" id="PF01546">
    <property type="entry name" value="Peptidase_M20"/>
    <property type="match status" value="1"/>
</dbReference>
<reference evidence="7" key="1">
    <citation type="submission" date="2021-01" db="EMBL/GenBank/DDBJ databases">
        <title>Adiantum capillus-veneris genome.</title>
        <authorList>
            <person name="Fang Y."/>
            <person name="Liao Q."/>
        </authorList>
    </citation>
    <scope>NUCLEOTIDE SEQUENCE</scope>
    <source>
        <strain evidence="7">H3</strain>
        <tissue evidence="7">Leaf</tissue>
    </source>
</reference>
<gene>
    <name evidence="7" type="ORF">GOP47_0023862</name>
</gene>
<dbReference type="Pfam" id="PF07687">
    <property type="entry name" value="M20_dimer"/>
    <property type="match status" value="1"/>
</dbReference>
<dbReference type="GO" id="GO:0009694">
    <property type="term" value="P:jasmonic acid metabolic process"/>
    <property type="evidence" value="ECO:0007669"/>
    <property type="project" value="TreeGrafter"/>
</dbReference>
<evidence type="ECO:0000256" key="2">
    <source>
        <dbReference type="ARBA" id="ARBA00022729"/>
    </source>
</evidence>
<dbReference type="OrthoDB" id="6119954at2759"/>
<dbReference type="FunFam" id="3.30.70.360:FF:000001">
    <property type="entry name" value="N-acetyldiaminopimelate deacetylase"/>
    <property type="match status" value="1"/>
</dbReference>